<sequence length="76" mass="8154">MINAESGGDASGRPRERETRAEQRAGHVRDMRLLGVVVGGAVVFAGAGSWTAVLVGVGFTLLYGWIVGRLPDHMYR</sequence>
<comment type="caution">
    <text evidence="3">The sequence shown here is derived from an EMBL/GenBank/DDBJ whole genome shotgun (WGS) entry which is preliminary data.</text>
</comment>
<feature type="transmembrane region" description="Helical" evidence="2">
    <location>
        <begin position="33"/>
        <end position="66"/>
    </location>
</feature>
<feature type="compositionally biased region" description="Basic and acidic residues" evidence="1">
    <location>
        <begin position="12"/>
        <end position="24"/>
    </location>
</feature>
<reference evidence="3 4" key="1">
    <citation type="submission" date="2023-05" db="EMBL/GenBank/DDBJ databases">
        <title>Actinoplanes sp. NEAU-A12 genome sequencing.</title>
        <authorList>
            <person name="Wang Z.-S."/>
        </authorList>
    </citation>
    <scope>NUCLEOTIDE SEQUENCE [LARGE SCALE GENOMIC DNA]</scope>
    <source>
        <strain evidence="3 4">NEAU-A12</strain>
    </source>
</reference>
<keyword evidence="2" id="KW-0472">Membrane</keyword>
<evidence type="ECO:0000313" key="3">
    <source>
        <dbReference type="EMBL" id="MDI6102550.1"/>
    </source>
</evidence>
<keyword evidence="2" id="KW-1133">Transmembrane helix</keyword>
<feature type="region of interest" description="Disordered" evidence="1">
    <location>
        <begin position="1"/>
        <end position="24"/>
    </location>
</feature>
<protein>
    <submittedName>
        <fullName evidence="3">Uncharacterized protein</fullName>
    </submittedName>
</protein>
<accession>A0ABT6WS27</accession>
<organism evidence="3 4">
    <name type="scientific">Actinoplanes sandaracinus</name>
    <dbReference type="NCBI Taxonomy" id="3045177"/>
    <lineage>
        <taxon>Bacteria</taxon>
        <taxon>Bacillati</taxon>
        <taxon>Actinomycetota</taxon>
        <taxon>Actinomycetes</taxon>
        <taxon>Micromonosporales</taxon>
        <taxon>Micromonosporaceae</taxon>
        <taxon>Actinoplanes</taxon>
    </lineage>
</organism>
<evidence type="ECO:0000256" key="2">
    <source>
        <dbReference type="SAM" id="Phobius"/>
    </source>
</evidence>
<gene>
    <name evidence="3" type="ORF">QLQ12_28410</name>
</gene>
<name>A0ABT6WS27_9ACTN</name>
<proteinExistence type="predicted"/>
<evidence type="ECO:0000256" key="1">
    <source>
        <dbReference type="SAM" id="MobiDB-lite"/>
    </source>
</evidence>
<dbReference type="RefSeq" id="WP_282763609.1">
    <property type="nucleotide sequence ID" value="NZ_JASCTH010000020.1"/>
</dbReference>
<dbReference type="EMBL" id="JASCTH010000020">
    <property type="protein sequence ID" value="MDI6102550.1"/>
    <property type="molecule type" value="Genomic_DNA"/>
</dbReference>
<keyword evidence="2" id="KW-0812">Transmembrane</keyword>
<dbReference type="Proteomes" id="UP001241758">
    <property type="component" value="Unassembled WGS sequence"/>
</dbReference>
<keyword evidence="4" id="KW-1185">Reference proteome</keyword>
<evidence type="ECO:0000313" key="4">
    <source>
        <dbReference type="Proteomes" id="UP001241758"/>
    </source>
</evidence>